<name>A0A537J436_9BACT</name>
<evidence type="ECO:0000313" key="6">
    <source>
        <dbReference type="EMBL" id="TMI78308.1"/>
    </source>
</evidence>
<dbReference type="PANTHER" id="PTHR42847:SF4">
    <property type="entry name" value="ALKANESULFONATE MONOOXYGENASE-RELATED"/>
    <property type="match status" value="1"/>
</dbReference>
<evidence type="ECO:0000256" key="4">
    <source>
        <dbReference type="ARBA" id="ARBA00023033"/>
    </source>
</evidence>
<dbReference type="SUPFAM" id="SSF51679">
    <property type="entry name" value="Bacterial luciferase-like"/>
    <property type="match status" value="1"/>
</dbReference>
<dbReference type="EMBL" id="VBAO01000385">
    <property type="protein sequence ID" value="TMI78308.1"/>
    <property type="molecule type" value="Genomic_DNA"/>
</dbReference>
<reference evidence="6 7" key="1">
    <citation type="journal article" date="2019" name="Nat. Microbiol.">
        <title>Mediterranean grassland soil C-N compound turnover is dependent on rainfall and depth, and is mediated by genomically divergent microorganisms.</title>
        <authorList>
            <person name="Diamond S."/>
            <person name="Andeer P.F."/>
            <person name="Li Z."/>
            <person name="Crits-Christoph A."/>
            <person name="Burstein D."/>
            <person name="Anantharaman K."/>
            <person name="Lane K.R."/>
            <person name="Thomas B.C."/>
            <person name="Pan C."/>
            <person name="Northen T.R."/>
            <person name="Banfield J.F."/>
        </authorList>
    </citation>
    <scope>NUCLEOTIDE SEQUENCE [LARGE SCALE GENOMIC DNA]</scope>
    <source>
        <strain evidence="6">NP_7</strain>
    </source>
</reference>
<dbReference type="InterPro" id="IPR011251">
    <property type="entry name" value="Luciferase-like_dom"/>
</dbReference>
<dbReference type="AlphaFoldDB" id="A0A537J436"/>
<feature type="non-terminal residue" evidence="6">
    <location>
        <position position="1"/>
    </location>
</feature>
<keyword evidence="1" id="KW-0285">Flavoprotein</keyword>
<proteinExistence type="predicted"/>
<dbReference type="GO" id="GO:0046306">
    <property type="term" value="P:alkanesulfonate catabolic process"/>
    <property type="evidence" value="ECO:0007669"/>
    <property type="project" value="TreeGrafter"/>
</dbReference>
<organism evidence="6 7">
    <name type="scientific">Candidatus Segetimicrobium genomatis</name>
    <dbReference type="NCBI Taxonomy" id="2569760"/>
    <lineage>
        <taxon>Bacteria</taxon>
        <taxon>Bacillati</taxon>
        <taxon>Candidatus Sysuimicrobiota</taxon>
        <taxon>Candidatus Sysuimicrobiia</taxon>
        <taxon>Candidatus Sysuimicrobiales</taxon>
        <taxon>Candidatus Segetimicrobiaceae</taxon>
        <taxon>Candidatus Segetimicrobium</taxon>
    </lineage>
</organism>
<gene>
    <name evidence="6" type="ORF">E6H04_12670</name>
</gene>
<accession>A0A537J436</accession>
<comment type="caution">
    <text evidence="6">The sequence shown here is derived from an EMBL/GenBank/DDBJ whole genome shotgun (WGS) entry which is preliminary data.</text>
</comment>
<dbReference type="Gene3D" id="3.20.20.30">
    <property type="entry name" value="Luciferase-like domain"/>
    <property type="match status" value="1"/>
</dbReference>
<dbReference type="PANTHER" id="PTHR42847">
    <property type="entry name" value="ALKANESULFONATE MONOOXYGENASE"/>
    <property type="match status" value="1"/>
</dbReference>
<dbReference type="Pfam" id="PF00296">
    <property type="entry name" value="Bac_luciferase"/>
    <property type="match status" value="1"/>
</dbReference>
<evidence type="ECO:0000259" key="5">
    <source>
        <dbReference type="Pfam" id="PF00296"/>
    </source>
</evidence>
<sequence length="364" mass="40247">AHTIRPGVHRAPVHGVDRPIAQATRVGTVPGTAFALSLPNRGILLGLLTVEQILAAAVAAEASNQFAAVGIGDNLLEKPRVEAIALLGALAARTSRVRLHLGCLSTLIIRDPILFAIQWASLDVISGGRMELAVCIGGGDDREMRPYGMSRRERVPRLLETLEVVRRLWREDHVAFEGRFHRFEDVSAQPKPVQSPPPVYLANAPDPDGPPERIDRMLLRALRHSDGWHPTGLTPAQFGRLRVRLEELARAERRDLSTFSISCGSLVNIQPDPQQARHEAEEYVRRYWPHAYEAASFDRLISGPPDLVAEGILKYWDAGCRRIAVRIGALHYEAQVPLLIDEVMPRVWDGVAARTRQSPRSAPG</sequence>
<evidence type="ECO:0000313" key="7">
    <source>
        <dbReference type="Proteomes" id="UP000320048"/>
    </source>
</evidence>
<evidence type="ECO:0000256" key="1">
    <source>
        <dbReference type="ARBA" id="ARBA00022630"/>
    </source>
</evidence>
<dbReference type="InterPro" id="IPR036661">
    <property type="entry name" value="Luciferase-like_sf"/>
</dbReference>
<keyword evidence="2" id="KW-0288">FMN</keyword>
<keyword evidence="4" id="KW-0503">Monooxygenase</keyword>
<protein>
    <submittedName>
        <fullName evidence="6">LLM class flavin-dependent oxidoreductase</fullName>
    </submittedName>
</protein>
<dbReference type="Proteomes" id="UP000320048">
    <property type="component" value="Unassembled WGS sequence"/>
</dbReference>
<dbReference type="InterPro" id="IPR050172">
    <property type="entry name" value="SsuD_RutA_monooxygenase"/>
</dbReference>
<dbReference type="GO" id="GO:0008726">
    <property type="term" value="F:alkanesulfonate monooxygenase activity"/>
    <property type="evidence" value="ECO:0007669"/>
    <property type="project" value="TreeGrafter"/>
</dbReference>
<evidence type="ECO:0000256" key="2">
    <source>
        <dbReference type="ARBA" id="ARBA00022643"/>
    </source>
</evidence>
<feature type="domain" description="Luciferase-like" evidence="5">
    <location>
        <begin position="50"/>
        <end position="288"/>
    </location>
</feature>
<evidence type="ECO:0000256" key="3">
    <source>
        <dbReference type="ARBA" id="ARBA00023002"/>
    </source>
</evidence>
<keyword evidence="3" id="KW-0560">Oxidoreductase</keyword>